<keyword evidence="6" id="KW-1185">Reference proteome</keyword>
<dbReference type="KEGG" id="kfv:AS188_07240"/>
<reference evidence="3 5" key="1">
    <citation type="submission" date="2015-11" db="EMBL/GenBank/DDBJ databases">
        <title>Complete Genome Sequence of Kocuria flava strain HO-9041.</title>
        <authorList>
            <person name="Zhou M."/>
            <person name="Dai J."/>
        </authorList>
    </citation>
    <scope>NUCLEOTIDE SEQUENCE [LARGE SCALE GENOMIC DNA]</scope>
    <source>
        <strain evidence="3 5">HO-9041</strain>
    </source>
</reference>
<evidence type="ECO:0000256" key="1">
    <source>
        <dbReference type="SAM" id="MobiDB-lite"/>
    </source>
</evidence>
<reference evidence="4 6" key="2">
    <citation type="submission" date="2019-07" db="EMBL/GenBank/DDBJ databases">
        <title>Whole genome shotgun sequence of Kocuria flava NBRC 107626.</title>
        <authorList>
            <person name="Hosoyama A."/>
            <person name="Uohara A."/>
            <person name="Ohji S."/>
            <person name="Ichikawa N."/>
        </authorList>
    </citation>
    <scope>NUCLEOTIDE SEQUENCE [LARGE SCALE GENOMIC DNA]</scope>
    <source>
        <strain evidence="4 6">NBRC 107626</strain>
    </source>
</reference>
<feature type="compositionally biased region" description="Basic and acidic residues" evidence="1">
    <location>
        <begin position="165"/>
        <end position="177"/>
    </location>
</feature>
<dbReference type="RefSeq" id="WP_058858288.1">
    <property type="nucleotide sequence ID" value="NZ_BJZR01000189.1"/>
</dbReference>
<evidence type="ECO:0000259" key="2">
    <source>
        <dbReference type="Pfam" id="PF04101"/>
    </source>
</evidence>
<organism evidence="3 5">
    <name type="scientific">Kocuria flava</name>
    <dbReference type="NCBI Taxonomy" id="446860"/>
    <lineage>
        <taxon>Bacteria</taxon>
        <taxon>Bacillati</taxon>
        <taxon>Actinomycetota</taxon>
        <taxon>Actinomycetes</taxon>
        <taxon>Micrococcales</taxon>
        <taxon>Micrococcaceae</taxon>
        <taxon>Kocuria</taxon>
    </lineage>
</organism>
<dbReference type="EMBL" id="CP013254">
    <property type="protein sequence ID" value="ALU39577.1"/>
    <property type="molecule type" value="Genomic_DNA"/>
</dbReference>
<evidence type="ECO:0000313" key="6">
    <source>
        <dbReference type="Proteomes" id="UP000321155"/>
    </source>
</evidence>
<feature type="domain" description="Glycosyl transferase family 28 C-terminal" evidence="2">
    <location>
        <begin position="72"/>
        <end position="142"/>
    </location>
</feature>
<dbReference type="EMBL" id="BJZR01000189">
    <property type="protein sequence ID" value="GEO93796.1"/>
    <property type="molecule type" value="Genomic_DNA"/>
</dbReference>
<sequence length="177" mass="19354">MEPTTRSTAPVPVVLPAHDVVVSLGAQEHGFDRLVEWVEAWLVRRPEVSCLLQHGFSRPSPLARSVRRVPRPQLLEQYRQASAVVVQGGPSSIADARGLGIRPLAVPRRPALGEHRDDHQAAVTDLMAQAGEVVRPDSAEELAVLLDLALARPALFRDGPAPHRAAPERRERPRIAV</sequence>
<proteinExistence type="predicted"/>
<dbReference type="GO" id="GO:0016758">
    <property type="term" value="F:hexosyltransferase activity"/>
    <property type="evidence" value="ECO:0007669"/>
    <property type="project" value="InterPro"/>
</dbReference>
<feature type="region of interest" description="Disordered" evidence="1">
    <location>
        <begin position="157"/>
        <end position="177"/>
    </location>
</feature>
<dbReference type="AlphaFoldDB" id="A0A0U3HEI2"/>
<dbReference type="InterPro" id="IPR007235">
    <property type="entry name" value="Glyco_trans_28_C"/>
</dbReference>
<dbReference type="OrthoDB" id="555447at2"/>
<evidence type="ECO:0000313" key="3">
    <source>
        <dbReference type="EMBL" id="ALU39577.1"/>
    </source>
</evidence>
<dbReference type="STRING" id="446860.AS188_07240"/>
<dbReference type="Pfam" id="PF04101">
    <property type="entry name" value="Glyco_tran_28_C"/>
    <property type="match status" value="1"/>
</dbReference>
<accession>A0A0U3HEI2</accession>
<name>A0A0U3HEI2_9MICC</name>
<dbReference type="Proteomes" id="UP000321155">
    <property type="component" value="Unassembled WGS sequence"/>
</dbReference>
<gene>
    <name evidence="3" type="ORF">AS188_07240</name>
    <name evidence="4" type="ORF">KFL01_31020</name>
</gene>
<dbReference type="Gene3D" id="3.40.50.2000">
    <property type="entry name" value="Glycogen Phosphorylase B"/>
    <property type="match status" value="1"/>
</dbReference>
<dbReference type="Proteomes" id="UP000057181">
    <property type="component" value="Chromosome"/>
</dbReference>
<protein>
    <recommendedName>
        <fullName evidence="2">Glycosyl transferase family 28 C-terminal domain-containing protein</fullName>
    </recommendedName>
</protein>
<evidence type="ECO:0000313" key="5">
    <source>
        <dbReference type="Proteomes" id="UP000057181"/>
    </source>
</evidence>
<evidence type="ECO:0000313" key="4">
    <source>
        <dbReference type="EMBL" id="GEO93796.1"/>
    </source>
</evidence>